<dbReference type="AlphaFoldDB" id="X0ZCV1"/>
<gene>
    <name evidence="1" type="ORF">S01H4_13602</name>
</gene>
<dbReference type="EMBL" id="BART01005985">
    <property type="protein sequence ID" value="GAG56012.1"/>
    <property type="molecule type" value="Genomic_DNA"/>
</dbReference>
<dbReference type="SUPFAM" id="SSF46955">
    <property type="entry name" value="Putative DNA-binding domain"/>
    <property type="match status" value="1"/>
</dbReference>
<dbReference type="InterPro" id="IPR009061">
    <property type="entry name" value="DNA-bd_dom_put_sf"/>
</dbReference>
<name>X0ZCV1_9ZZZZ</name>
<accession>X0ZCV1</accession>
<protein>
    <submittedName>
        <fullName evidence="1">Uncharacterized protein</fullName>
    </submittedName>
</protein>
<reference evidence="1" key="1">
    <citation type="journal article" date="2014" name="Front. Microbiol.">
        <title>High frequency of phylogenetically diverse reductive dehalogenase-homologous genes in deep subseafloor sedimentary metagenomes.</title>
        <authorList>
            <person name="Kawai M."/>
            <person name="Futagami T."/>
            <person name="Toyoda A."/>
            <person name="Takaki Y."/>
            <person name="Nishi S."/>
            <person name="Hori S."/>
            <person name="Arai W."/>
            <person name="Tsubouchi T."/>
            <person name="Morono Y."/>
            <person name="Uchiyama I."/>
            <person name="Ito T."/>
            <person name="Fujiyama A."/>
            <person name="Inagaki F."/>
            <person name="Takami H."/>
        </authorList>
    </citation>
    <scope>NUCLEOTIDE SEQUENCE</scope>
    <source>
        <strain evidence="1">Expedition CK06-06</strain>
    </source>
</reference>
<sequence>MPVKIINKTFYSVPEISKKLNVTTFTIRDYIKRGKLKGKKTMGKWFISDEGITEFSEELKNV</sequence>
<evidence type="ECO:0000313" key="1">
    <source>
        <dbReference type="EMBL" id="GAG56012.1"/>
    </source>
</evidence>
<organism evidence="1">
    <name type="scientific">marine sediment metagenome</name>
    <dbReference type="NCBI Taxonomy" id="412755"/>
    <lineage>
        <taxon>unclassified sequences</taxon>
        <taxon>metagenomes</taxon>
        <taxon>ecological metagenomes</taxon>
    </lineage>
</organism>
<comment type="caution">
    <text evidence="1">The sequence shown here is derived from an EMBL/GenBank/DDBJ whole genome shotgun (WGS) entry which is preliminary data.</text>
</comment>
<proteinExistence type="predicted"/>